<proteinExistence type="predicted"/>
<sequence length="85" mass="9457">MQITEKELYLQQTSILRLNLNTVETSAKYHAASHCAALPNGAATLLQATPTKAIYSMDGRRQKGMRRGLNIVRMGDGTARKIVRR</sequence>
<gene>
    <name evidence="1" type="ORF">HMPREF9136_0811</name>
</gene>
<dbReference type="Proteomes" id="UP000007820">
    <property type="component" value="Unassembled WGS sequence"/>
</dbReference>
<evidence type="ECO:0000313" key="2">
    <source>
        <dbReference type="Proteomes" id="UP000007820"/>
    </source>
</evidence>
<organism evidence="1 2">
    <name type="scientific">Prevotella dentalis (strain ATCC 49559 / DSM 3688 / JCM 13448 / NCTC 12043 / ES 2772)</name>
    <name type="common">Mitsuokella dentalis</name>
    <dbReference type="NCBI Taxonomy" id="908937"/>
    <lineage>
        <taxon>Bacteria</taxon>
        <taxon>Pseudomonadati</taxon>
        <taxon>Bacteroidota</taxon>
        <taxon>Bacteroidia</taxon>
        <taxon>Bacteroidales</taxon>
        <taxon>Prevotellaceae</taxon>
        <taxon>Prevotella</taxon>
    </lineage>
</organism>
<dbReference type="AlphaFoldDB" id="F9D1T3"/>
<evidence type="ECO:0000313" key="1">
    <source>
        <dbReference type="EMBL" id="EGQ15949.1"/>
    </source>
</evidence>
<dbReference type="EMBL" id="AFPW01000011">
    <property type="protein sequence ID" value="EGQ15949.1"/>
    <property type="molecule type" value="Genomic_DNA"/>
</dbReference>
<protein>
    <submittedName>
        <fullName evidence="1">Uncharacterized protein</fullName>
    </submittedName>
</protein>
<comment type="caution">
    <text evidence="1">The sequence shown here is derived from an EMBL/GenBank/DDBJ whole genome shotgun (WGS) entry which is preliminary data.</text>
</comment>
<accession>F9D1T3</accession>
<name>F9D1T3_PREDD</name>
<reference evidence="1 2" key="1">
    <citation type="submission" date="2011-04" db="EMBL/GenBank/DDBJ databases">
        <authorList>
            <person name="Muzny D."/>
            <person name="Qin X."/>
            <person name="Deng J."/>
            <person name="Jiang H."/>
            <person name="Liu Y."/>
            <person name="Qu J."/>
            <person name="Song X.-Z."/>
            <person name="Zhang L."/>
            <person name="Thornton R."/>
            <person name="Coyle M."/>
            <person name="Francisco L."/>
            <person name="Jackson L."/>
            <person name="Javaid M."/>
            <person name="Korchina V."/>
            <person name="Kovar C."/>
            <person name="Mata R."/>
            <person name="Mathew T."/>
            <person name="Ngo R."/>
            <person name="Nguyen L."/>
            <person name="Nguyen N."/>
            <person name="Okwuonu G."/>
            <person name="Ongeri F."/>
            <person name="Pham C."/>
            <person name="Simmons D."/>
            <person name="Wilczek-Boney K."/>
            <person name="Hale W."/>
            <person name="Jakkamsetti A."/>
            <person name="Pham P."/>
            <person name="Ruth R."/>
            <person name="San Lucas F."/>
            <person name="Warren J."/>
            <person name="Zhang J."/>
            <person name="Zhao Z."/>
            <person name="Zhou C."/>
            <person name="Zhu D."/>
            <person name="Lee S."/>
            <person name="Bess C."/>
            <person name="Blankenburg K."/>
            <person name="Forbes L."/>
            <person name="Fu Q."/>
            <person name="Gubbala S."/>
            <person name="Hirani K."/>
            <person name="Jayaseelan J.C."/>
            <person name="Lara F."/>
            <person name="Munidasa M."/>
            <person name="Palculict T."/>
            <person name="Patil S."/>
            <person name="Pu L.-L."/>
            <person name="Saada N."/>
            <person name="Tang L."/>
            <person name="Weissenberger G."/>
            <person name="Zhu Y."/>
            <person name="Hemphill L."/>
            <person name="Shang Y."/>
            <person name="Youmans B."/>
            <person name="Ayvaz T."/>
            <person name="Ross M."/>
            <person name="Santibanez J."/>
            <person name="Aqrawi P."/>
            <person name="Gross S."/>
            <person name="Joshi V."/>
            <person name="Fowler G."/>
            <person name="Nazareth L."/>
            <person name="Reid J."/>
            <person name="Worley K."/>
            <person name="Petrosino J."/>
            <person name="Highlander S."/>
            <person name="Gibbs R."/>
        </authorList>
    </citation>
    <scope>NUCLEOTIDE SEQUENCE [LARGE SCALE GENOMIC DNA]</scope>
    <source>
        <strain evidence="1 2">DSM 3688</strain>
    </source>
</reference>